<keyword evidence="3" id="KW-1185">Reference proteome</keyword>
<protein>
    <submittedName>
        <fullName evidence="2">Uncharacterized protein</fullName>
    </submittedName>
</protein>
<organism evidence="2 3">
    <name type="scientific">Rufibacter quisquiliarum</name>
    <dbReference type="NCBI Taxonomy" id="1549639"/>
    <lineage>
        <taxon>Bacteria</taxon>
        <taxon>Pseudomonadati</taxon>
        <taxon>Bacteroidota</taxon>
        <taxon>Cytophagia</taxon>
        <taxon>Cytophagales</taxon>
        <taxon>Hymenobacteraceae</taxon>
        <taxon>Rufibacter</taxon>
    </lineage>
</organism>
<feature type="transmembrane region" description="Helical" evidence="1">
    <location>
        <begin position="6"/>
        <end position="25"/>
    </location>
</feature>
<comment type="caution">
    <text evidence="2">The sequence shown here is derived from an EMBL/GenBank/DDBJ whole genome shotgun (WGS) entry which is preliminary data.</text>
</comment>
<accession>A0A839GZG9</accession>
<name>A0A839GZG9_9BACT</name>
<reference evidence="2 3" key="1">
    <citation type="submission" date="2020-08" db="EMBL/GenBank/DDBJ databases">
        <title>Genomic Encyclopedia of Type Strains, Phase IV (KMG-IV): sequencing the most valuable type-strain genomes for metagenomic binning, comparative biology and taxonomic classification.</title>
        <authorList>
            <person name="Goeker M."/>
        </authorList>
    </citation>
    <scope>NUCLEOTIDE SEQUENCE [LARGE SCALE GENOMIC DNA]</scope>
    <source>
        <strain evidence="2 3">DSM 29854</strain>
    </source>
</reference>
<evidence type="ECO:0000313" key="2">
    <source>
        <dbReference type="EMBL" id="MBA9079828.1"/>
    </source>
</evidence>
<evidence type="ECO:0000256" key="1">
    <source>
        <dbReference type="SAM" id="Phobius"/>
    </source>
</evidence>
<dbReference type="Proteomes" id="UP000563094">
    <property type="component" value="Unassembled WGS sequence"/>
</dbReference>
<feature type="transmembrane region" description="Helical" evidence="1">
    <location>
        <begin position="61"/>
        <end position="86"/>
    </location>
</feature>
<keyword evidence="1" id="KW-0812">Transmembrane</keyword>
<dbReference type="RefSeq" id="WP_182514559.1">
    <property type="nucleotide sequence ID" value="NZ_JACJIQ010000032.1"/>
</dbReference>
<feature type="transmembrane region" description="Helical" evidence="1">
    <location>
        <begin position="37"/>
        <end position="55"/>
    </location>
</feature>
<gene>
    <name evidence="2" type="ORF">FHS90_004569</name>
</gene>
<dbReference type="EMBL" id="JACJIQ010000032">
    <property type="protein sequence ID" value="MBA9079828.1"/>
    <property type="molecule type" value="Genomic_DNA"/>
</dbReference>
<sequence>MKRIYLIYIILSAALIINLTLDIIKGISLQGYWADRILFWIWLVYTVYILIKYWSKKGVKFYVWTLTALLGLSMLPMFIPFTAIILTGFGLDRTYGNDFNDNLRVQVTGKSIMGRPNVELIRKYGLYGVVLGEMSGFDLVDDLDDLENVKRVKILEEKENNLLVEFYFPNGGNRHWLDKK</sequence>
<evidence type="ECO:0000313" key="3">
    <source>
        <dbReference type="Proteomes" id="UP000563094"/>
    </source>
</evidence>
<keyword evidence="1" id="KW-0472">Membrane</keyword>
<proteinExistence type="predicted"/>
<keyword evidence="1" id="KW-1133">Transmembrane helix</keyword>
<dbReference type="AlphaFoldDB" id="A0A839GZG9"/>